<feature type="compositionally biased region" description="Low complexity" evidence="1">
    <location>
        <begin position="226"/>
        <end position="244"/>
    </location>
</feature>
<evidence type="ECO:0000313" key="2">
    <source>
        <dbReference type="EMBL" id="KAJ8779156.1"/>
    </source>
</evidence>
<dbReference type="EMBL" id="JAIQCJ010002232">
    <property type="protein sequence ID" value="KAJ8779156.1"/>
    <property type="molecule type" value="Genomic_DNA"/>
</dbReference>
<feature type="region of interest" description="Disordered" evidence="1">
    <location>
        <begin position="667"/>
        <end position="702"/>
    </location>
</feature>
<sequence>MRPLPRVIRKRGGVGHQGTGEELTSPLGASSEERSGLRGTIAQGRVSDLRTLVLTRLPPPPFMDINPGWGRTAGPLLEVNSPEDQLSLRFRPTEPGQHQRRHCQGRKATEELPLAGLCAQVDLCPRLDGKDLPPEQGGAQLPQEIPLARLKPAARSRVRCEADRPPTIPRFTRPGLPLLQPGLGCRRHPNQRPFARSPEEALVWTFEREHCGSRLGLKTRVRGSRARAPPATPQPRGLPGLLPQARSLPLSPFPREHQGRGKPHGVEGDHSALEVAVWEAEGLSLHHRELLTPHALTGDGHTHPHGQPPGVQLYCPACRATCGSRKAFENHCSPLEHTQMLALDMAVPWKHRSLPAGLSMLGLCPRPNLCEFGDVCTKAHSEQALQEWTQRAGTVALREHTAWREGLLPYQARPLAEYQQSRSEVLLAAEGVSVHFNQPLAHQAQEKQTQHAWTFTEAPLLHVALLKQAPGADFSLAAPSLPPGRQWVVFHFCPRPVLLRKLELQLGQAHPWGLWGTPAPGLPEELERWHAGNCHVGPGVERTAKYKRLHQRLHEEEVALQQLVAELNLRAGIPADGAGDASPGHPLPATGSAAPVETRAGSEQAPWLLPPTHYCASLGLQPETRQILEVQFQMDLLAFPPWHQAMDALPEEQLVLPNPLACALPSARSTRPARQQQAEAASGGHHGDQPRGHAAHRPAASC</sequence>
<dbReference type="Proteomes" id="UP001159641">
    <property type="component" value="Unassembled WGS sequence"/>
</dbReference>
<organism evidence="2 3">
    <name type="scientific">Eschrichtius robustus</name>
    <name type="common">California gray whale</name>
    <name type="synonym">Eschrichtius gibbosus</name>
    <dbReference type="NCBI Taxonomy" id="9764"/>
    <lineage>
        <taxon>Eukaryota</taxon>
        <taxon>Metazoa</taxon>
        <taxon>Chordata</taxon>
        <taxon>Craniata</taxon>
        <taxon>Vertebrata</taxon>
        <taxon>Euteleostomi</taxon>
        <taxon>Mammalia</taxon>
        <taxon>Eutheria</taxon>
        <taxon>Laurasiatheria</taxon>
        <taxon>Artiodactyla</taxon>
        <taxon>Whippomorpha</taxon>
        <taxon>Cetacea</taxon>
        <taxon>Mysticeti</taxon>
        <taxon>Eschrichtiidae</taxon>
        <taxon>Eschrichtius</taxon>
    </lineage>
</organism>
<proteinExistence type="predicted"/>
<dbReference type="AlphaFoldDB" id="A0AB34GGB1"/>
<feature type="region of interest" description="Disordered" evidence="1">
    <location>
        <begin position="575"/>
        <end position="605"/>
    </location>
</feature>
<reference evidence="2 3" key="1">
    <citation type="submission" date="2022-11" db="EMBL/GenBank/DDBJ databases">
        <title>Whole genome sequence of Eschrichtius robustus ER-17-0199.</title>
        <authorList>
            <person name="Bruniche-Olsen A."/>
            <person name="Black A.N."/>
            <person name="Fields C.J."/>
            <person name="Walden K."/>
            <person name="Dewoody J.A."/>
        </authorList>
    </citation>
    <scope>NUCLEOTIDE SEQUENCE [LARGE SCALE GENOMIC DNA]</scope>
    <source>
        <strain evidence="2">ER-17-0199</strain>
        <tissue evidence="2">Blubber</tissue>
    </source>
</reference>
<feature type="region of interest" description="Disordered" evidence="1">
    <location>
        <begin position="1"/>
        <end position="39"/>
    </location>
</feature>
<feature type="compositionally biased region" description="Polar residues" evidence="1">
    <location>
        <begin position="667"/>
        <end position="679"/>
    </location>
</feature>
<accession>A0AB34GGB1</accession>
<evidence type="ECO:0000313" key="3">
    <source>
        <dbReference type="Proteomes" id="UP001159641"/>
    </source>
</evidence>
<feature type="region of interest" description="Disordered" evidence="1">
    <location>
        <begin position="156"/>
        <end position="182"/>
    </location>
</feature>
<evidence type="ECO:0000256" key="1">
    <source>
        <dbReference type="SAM" id="MobiDB-lite"/>
    </source>
</evidence>
<feature type="region of interest" description="Disordered" evidence="1">
    <location>
        <begin position="220"/>
        <end position="267"/>
    </location>
</feature>
<feature type="compositionally biased region" description="Basic and acidic residues" evidence="1">
    <location>
        <begin position="254"/>
        <end position="267"/>
    </location>
</feature>
<gene>
    <name evidence="2" type="ORF">J1605_013007</name>
</gene>
<keyword evidence="3" id="KW-1185">Reference proteome</keyword>
<name>A0AB34GGB1_ESCRO</name>
<protein>
    <submittedName>
        <fullName evidence="2">Uncharacterized protein</fullName>
    </submittedName>
</protein>
<comment type="caution">
    <text evidence="2">The sequence shown here is derived from an EMBL/GenBank/DDBJ whole genome shotgun (WGS) entry which is preliminary data.</text>
</comment>